<name>A0A5N6E767_9EURO</name>
<gene>
    <name evidence="2" type="ORF">BDV33DRAFT_211172</name>
</gene>
<protein>
    <submittedName>
        <fullName evidence="2">Uncharacterized protein</fullName>
    </submittedName>
</protein>
<evidence type="ECO:0000313" key="2">
    <source>
        <dbReference type="EMBL" id="KAB8212623.1"/>
    </source>
</evidence>
<dbReference type="EMBL" id="ML734187">
    <property type="protein sequence ID" value="KAB8212623.1"/>
    <property type="molecule type" value="Genomic_DNA"/>
</dbReference>
<feature type="transmembrane region" description="Helical" evidence="1">
    <location>
        <begin position="6"/>
        <end position="25"/>
    </location>
</feature>
<keyword evidence="1" id="KW-1133">Transmembrane helix</keyword>
<dbReference type="Proteomes" id="UP000326799">
    <property type="component" value="Unassembled WGS sequence"/>
</dbReference>
<keyword evidence="1" id="KW-0472">Membrane</keyword>
<keyword evidence="1" id="KW-0812">Transmembrane</keyword>
<feature type="transmembrane region" description="Helical" evidence="1">
    <location>
        <begin position="32"/>
        <end position="53"/>
    </location>
</feature>
<evidence type="ECO:0000256" key="1">
    <source>
        <dbReference type="SAM" id="Phobius"/>
    </source>
</evidence>
<accession>A0A5N6E767</accession>
<reference evidence="2 3" key="1">
    <citation type="submission" date="2019-04" db="EMBL/GenBank/DDBJ databases">
        <title>Fungal friends and foes A comparative genomics study of 23 Aspergillus species from section Flavi.</title>
        <authorList>
            <consortium name="DOE Joint Genome Institute"/>
            <person name="Kjaerbolling I."/>
            <person name="Vesth T.C."/>
            <person name="Frisvad J.C."/>
            <person name="Nybo J.L."/>
            <person name="Theobald S."/>
            <person name="Kildgaard S."/>
            <person name="Petersen T.I."/>
            <person name="Kuo A."/>
            <person name="Sato A."/>
            <person name="Lyhne E.K."/>
            <person name="Kogle M.E."/>
            <person name="Wiebenga A."/>
            <person name="Kun R.S."/>
            <person name="Lubbers R.J."/>
            <person name="Makela M.R."/>
            <person name="Barry K."/>
            <person name="Chovatia M."/>
            <person name="Clum A."/>
            <person name="Daum C."/>
            <person name="Haridas S."/>
            <person name="He G."/>
            <person name="LaButti K."/>
            <person name="Lipzen A."/>
            <person name="Mondo S."/>
            <person name="Pangilinan J."/>
            <person name="Riley R."/>
            <person name="Salamov A."/>
            <person name="Simmons B.A."/>
            <person name="Magnuson J.K."/>
            <person name="Henrissat B."/>
            <person name="Mortensen U.H."/>
            <person name="Larsen T.O."/>
            <person name="De vries R.P."/>
            <person name="Grigoriev I.V."/>
            <person name="Machida M."/>
            <person name="Baker S.E."/>
            <person name="Andersen M.R."/>
        </authorList>
    </citation>
    <scope>NUCLEOTIDE SEQUENCE [LARGE SCALE GENOMIC DNA]</scope>
    <source>
        <strain evidence="2 3">CBS 126849</strain>
    </source>
</reference>
<sequence>MVFNISSDMLMCITLPLLISANLPLRSKIPLVAVFSIGIFIVIWAAPLTPLIATNSP</sequence>
<proteinExistence type="predicted"/>
<dbReference type="AlphaFoldDB" id="A0A5N6E767"/>
<evidence type="ECO:0000313" key="3">
    <source>
        <dbReference type="Proteomes" id="UP000326799"/>
    </source>
</evidence>
<organism evidence="2 3">
    <name type="scientific">Aspergillus novoparasiticus</name>
    <dbReference type="NCBI Taxonomy" id="986946"/>
    <lineage>
        <taxon>Eukaryota</taxon>
        <taxon>Fungi</taxon>
        <taxon>Dikarya</taxon>
        <taxon>Ascomycota</taxon>
        <taxon>Pezizomycotina</taxon>
        <taxon>Eurotiomycetes</taxon>
        <taxon>Eurotiomycetidae</taxon>
        <taxon>Eurotiales</taxon>
        <taxon>Aspergillaceae</taxon>
        <taxon>Aspergillus</taxon>
        <taxon>Aspergillus subgen. Circumdati</taxon>
    </lineage>
</organism>
<keyword evidence="3" id="KW-1185">Reference proteome</keyword>